<feature type="binding site" evidence="5">
    <location>
        <begin position="375"/>
        <end position="377"/>
    </location>
    <ligand>
        <name>FAD</name>
        <dbReference type="ChEBI" id="CHEBI:57692"/>
    </ligand>
</feature>
<dbReference type="AlphaFoldDB" id="A0A542W2I0"/>
<comment type="cofactor">
    <cofactor evidence="5">
        <name>FAD</name>
        <dbReference type="ChEBI" id="CHEBI:57692"/>
    </cofactor>
    <text evidence="5">Binds 1 FAD per subunit.</text>
</comment>
<dbReference type="GO" id="GO:0006950">
    <property type="term" value="P:response to stress"/>
    <property type="evidence" value="ECO:0007669"/>
    <property type="project" value="UniProtKB-ARBA"/>
</dbReference>
<dbReference type="GO" id="GO:0003677">
    <property type="term" value="F:DNA binding"/>
    <property type="evidence" value="ECO:0007669"/>
    <property type="project" value="TreeGrafter"/>
</dbReference>
<proteinExistence type="inferred from homology"/>
<organism evidence="9 10">
    <name type="scientific">Zymomonas mobilis</name>
    <dbReference type="NCBI Taxonomy" id="542"/>
    <lineage>
        <taxon>Bacteria</taxon>
        <taxon>Pseudomonadati</taxon>
        <taxon>Pseudomonadota</taxon>
        <taxon>Alphaproteobacteria</taxon>
        <taxon>Sphingomonadales</taxon>
        <taxon>Zymomonadaceae</taxon>
        <taxon>Zymomonas</taxon>
    </lineage>
</organism>
<evidence type="ECO:0000256" key="3">
    <source>
        <dbReference type="ARBA" id="ARBA00022827"/>
    </source>
</evidence>
<dbReference type="InterPro" id="IPR018394">
    <property type="entry name" value="DNA_photolyase_1_CS_C"/>
</dbReference>
<feature type="binding site" evidence="5">
    <location>
        <position position="275"/>
    </location>
    <ligand>
        <name>FAD</name>
        <dbReference type="ChEBI" id="CHEBI:57692"/>
    </ligand>
</feature>
<evidence type="ECO:0000313" key="9">
    <source>
        <dbReference type="EMBL" id="TQL17777.1"/>
    </source>
</evidence>
<dbReference type="EMBL" id="VFOF01000001">
    <property type="protein sequence ID" value="TQL17777.1"/>
    <property type="molecule type" value="Genomic_DNA"/>
</dbReference>
<evidence type="ECO:0000256" key="5">
    <source>
        <dbReference type="PIRSR" id="PIRSR602081-1"/>
    </source>
</evidence>
<evidence type="ECO:0000313" key="10">
    <source>
        <dbReference type="Proteomes" id="UP000316887"/>
    </source>
</evidence>
<dbReference type="PRINTS" id="PR00147">
    <property type="entry name" value="DNAPHOTLYASE"/>
</dbReference>
<dbReference type="Pfam" id="PF00875">
    <property type="entry name" value="DNA_photolyase"/>
    <property type="match status" value="1"/>
</dbReference>
<feature type="site" description="Electron transfer via tryptophanyl radical" evidence="6">
    <location>
        <position position="385"/>
    </location>
</feature>
<dbReference type="GO" id="GO:0071949">
    <property type="term" value="F:FAD binding"/>
    <property type="evidence" value="ECO:0007669"/>
    <property type="project" value="TreeGrafter"/>
</dbReference>
<feature type="site" description="Electron transfer via tryptophanyl radical" evidence="6">
    <location>
        <position position="309"/>
    </location>
</feature>
<dbReference type="InterPro" id="IPR014729">
    <property type="entry name" value="Rossmann-like_a/b/a_fold"/>
</dbReference>
<dbReference type="Gene3D" id="1.10.579.10">
    <property type="entry name" value="DNA Cyclobutane Dipyrimidine Photolyase, subunit A, domain 3"/>
    <property type="match status" value="1"/>
</dbReference>
<dbReference type="PANTHER" id="PTHR11455:SF9">
    <property type="entry name" value="CRYPTOCHROME CIRCADIAN CLOCK 5 ISOFORM X1"/>
    <property type="match status" value="1"/>
</dbReference>
<dbReference type="InterPro" id="IPR036134">
    <property type="entry name" value="Crypto/Photolyase_FAD-like_sf"/>
</dbReference>
<keyword evidence="4 7" id="KW-0157">Chromophore</keyword>
<accession>A0A542W2I0</accession>
<keyword evidence="3 5" id="KW-0274">FAD</keyword>
<dbReference type="GO" id="GO:0006139">
    <property type="term" value="P:nucleobase-containing compound metabolic process"/>
    <property type="evidence" value="ECO:0007669"/>
    <property type="project" value="UniProtKB-ARBA"/>
</dbReference>
<dbReference type="Gene3D" id="3.40.50.620">
    <property type="entry name" value="HUPs"/>
    <property type="match status" value="1"/>
</dbReference>
<keyword evidence="2 5" id="KW-0285">Flavoprotein</keyword>
<gene>
    <name evidence="9" type="ORF">FBY58_1381</name>
</gene>
<dbReference type="GO" id="GO:0003904">
    <property type="term" value="F:deoxyribodipyrimidine photo-lyase activity"/>
    <property type="evidence" value="ECO:0007669"/>
    <property type="project" value="TreeGrafter"/>
</dbReference>
<reference evidence="9 10" key="1">
    <citation type="submission" date="2019-06" db="EMBL/GenBank/DDBJ databases">
        <title>Genome sequencing of Zymomonas mobilis strains for genetic engineering and biofuel applications.</title>
        <authorList>
            <person name="Teravest M."/>
        </authorList>
    </citation>
    <scope>NUCLEOTIDE SEQUENCE [LARGE SCALE GENOMIC DNA]</scope>
    <source>
        <strain evidence="9 10">AN0101</strain>
    </source>
</reference>
<evidence type="ECO:0000256" key="6">
    <source>
        <dbReference type="PIRSR" id="PIRSR602081-2"/>
    </source>
</evidence>
<dbReference type="Pfam" id="PF03441">
    <property type="entry name" value="FAD_binding_7"/>
    <property type="match status" value="1"/>
</dbReference>
<dbReference type="InterPro" id="IPR005101">
    <property type="entry name" value="Cryptochr/Photolyase_FAD-bd"/>
</dbReference>
<sequence>MINDARPALIWFRHDLRLHDNAALTAAVQSGCPLICFYIDERPSGKLVTAADWWVNESLQALHRQLKDQGGALHLFRGDAKEILPEIVKQVDASKLFWNRRYDHAGKETDQALKQAIKATGIDVHSFPNNLLHEPWVIKNKSGQSFKLFSAYWRAVQRDTVIPKPLPCPEKWVFSEKDISHCFGYSEIALLEKEAKKTTWANKLKAEHSFGEGGAHHRLKEFIENDIAHYTKERDFPAKNRTSLLSAFLRTGQVSSRQIWHEVTENCSGEGASKFLAELCWRDFAWSLLWDYPDLGQQNLRPEFNKMPWRHDPDDLQRWKEGKTGYPFIDAGMRALWQTGLMPNRLRMVVASFLVKHLLIDWREGEKWFAQTLIDYDLASNAMNWQWVAGSGVESAPYFRIMNPILQSQKFDQKGLYIRQWVEELAQVSEDFIHTPWQANKQPMGYPLPIIAHAKGRDRALAAWKDIRNA</sequence>
<evidence type="ECO:0000259" key="8">
    <source>
        <dbReference type="PROSITE" id="PS51645"/>
    </source>
</evidence>
<dbReference type="InterPro" id="IPR006050">
    <property type="entry name" value="DNA_photolyase_N"/>
</dbReference>
<dbReference type="InterPro" id="IPR036155">
    <property type="entry name" value="Crypto/Photolyase_N_sf"/>
</dbReference>
<dbReference type="InterPro" id="IPR002081">
    <property type="entry name" value="Cryptochrome/DNA_photolyase_1"/>
</dbReference>
<protein>
    <submittedName>
        <fullName evidence="9">Deoxyribodipyrimidine photo-lyase</fullName>
    </submittedName>
</protein>
<dbReference type="RefSeq" id="WP_260432135.1">
    <property type="nucleotide sequence ID" value="NZ_VFOF01000001.1"/>
</dbReference>
<feature type="binding site" evidence="5">
    <location>
        <position position="230"/>
    </location>
    <ligand>
        <name>FAD</name>
        <dbReference type="ChEBI" id="CHEBI:57692"/>
    </ligand>
</feature>
<dbReference type="SUPFAM" id="SSF52425">
    <property type="entry name" value="Cryptochrome/photolyase, N-terminal domain"/>
    <property type="match status" value="1"/>
</dbReference>
<dbReference type="PROSITE" id="PS00691">
    <property type="entry name" value="DNA_PHOTOLYASES_1_2"/>
    <property type="match status" value="1"/>
</dbReference>
<comment type="cofactor">
    <cofactor evidence="1">
        <name>(6R)-5,10-methylene-5,6,7,8-tetrahydrofolate</name>
        <dbReference type="ChEBI" id="CHEBI:15636"/>
    </cofactor>
</comment>
<evidence type="ECO:0000256" key="4">
    <source>
        <dbReference type="ARBA" id="ARBA00022991"/>
    </source>
</evidence>
<keyword evidence="9" id="KW-0456">Lyase</keyword>
<dbReference type="PANTHER" id="PTHR11455">
    <property type="entry name" value="CRYPTOCHROME"/>
    <property type="match status" value="1"/>
</dbReference>
<comment type="caution">
    <text evidence="9">The sequence shown here is derived from an EMBL/GenBank/DDBJ whole genome shotgun (WGS) entry which is preliminary data.</text>
</comment>
<evidence type="ECO:0000256" key="1">
    <source>
        <dbReference type="ARBA" id="ARBA00001932"/>
    </source>
</evidence>
<feature type="binding site" evidence="5">
    <location>
        <begin position="242"/>
        <end position="246"/>
    </location>
    <ligand>
        <name>FAD</name>
        <dbReference type="ChEBI" id="CHEBI:57692"/>
    </ligand>
</feature>
<dbReference type="PROSITE" id="PS51645">
    <property type="entry name" value="PHR_CRY_ALPHA_BETA"/>
    <property type="match status" value="1"/>
</dbReference>
<name>A0A542W2I0_ZYMMB</name>
<dbReference type="Proteomes" id="UP000316887">
    <property type="component" value="Unassembled WGS sequence"/>
</dbReference>
<comment type="similarity">
    <text evidence="7">Belongs to the DNA photolyase family.</text>
</comment>
<dbReference type="Gene3D" id="1.25.40.80">
    <property type="match status" value="1"/>
</dbReference>
<evidence type="ECO:0000256" key="2">
    <source>
        <dbReference type="ARBA" id="ARBA00022630"/>
    </source>
</evidence>
<feature type="site" description="Electron transfer via tryptophanyl radical" evidence="6">
    <location>
        <position position="362"/>
    </location>
</feature>
<feature type="domain" description="Photolyase/cryptochrome alpha/beta" evidence="8">
    <location>
        <begin position="6"/>
        <end position="132"/>
    </location>
</feature>
<evidence type="ECO:0000256" key="7">
    <source>
        <dbReference type="RuleBase" id="RU004182"/>
    </source>
</evidence>
<dbReference type="GO" id="GO:0009416">
    <property type="term" value="P:response to light stimulus"/>
    <property type="evidence" value="ECO:0007669"/>
    <property type="project" value="TreeGrafter"/>
</dbReference>
<dbReference type="SUPFAM" id="SSF48173">
    <property type="entry name" value="Cryptochrome/photolyase FAD-binding domain"/>
    <property type="match status" value="1"/>
</dbReference>